<name>A0A3E2NHP7_9FIRM</name>
<dbReference type="GO" id="GO:0008234">
    <property type="term" value="F:cysteine-type peptidase activity"/>
    <property type="evidence" value="ECO:0007669"/>
    <property type="project" value="UniProtKB-KW"/>
</dbReference>
<evidence type="ECO:0000256" key="1">
    <source>
        <dbReference type="ARBA" id="ARBA00007074"/>
    </source>
</evidence>
<comment type="similarity">
    <text evidence="1">Belongs to the peptidase C40 family.</text>
</comment>
<dbReference type="PROSITE" id="PS51935">
    <property type="entry name" value="NLPC_P60"/>
    <property type="match status" value="1"/>
</dbReference>
<dbReference type="SMART" id="SM00287">
    <property type="entry name" value="SH3b"/>
    <property type="match status" value="4"/>
</dbReference>
<evidence type="ECO:0000256" key="2">
    <source>
        <dbReference type="ARBA" id="ARBA00022670"/>
    </source>
</evidence>
<evidence type="ECO:0000259" key="6">
    <source>
        <dbReference type="PROSITE" id="PS51781"/>
    </source>
</evidence>
<proteinExistence type="inferred from homology"/>
<keyword evidence="3 8" id="KW-0378">Hydrolase</keyword>
<evidence type="ECO:0000256" key="4">
    <source>
        <dbReference type="ARBA" id="ARBA00022807"/>
    </source>
</evidence>
<feature type="domain" description="SH3b" evidence="6">
    <location>
        <begin position="336"/>
        <end position="399"/>
    </location>
</feature>
<protein>
    <submittedName>
        <fullName evidence="8">Hydrolase Nlp/P60</fullName>
    </submittedName>
</protein>
<feature type="compositionally biased region" description="Basic and acidic residues" evidence="5">
    <location>
        <begin position="78"/>
        <end position="95"/>
    </location>
</feature>
<sequence length="539" mass="59281">MERKYRMENNNEKKDYIIRLDKAKKNRNKNDYKKILILTGSAILLVSVVAAAGITASRQKNARPAAATGSEALAADTKAADDADKKGENEAELKAQEAKAREEVINSYKNLGIVQVSGYLNVRKEPGTDADVIGKLQGDSACDILEDTKQGWYRISSGGIEGYITSEFVITGDDAKKKAQDLVKLRAIVQTDNLNIRKEPSKDSDVVGQALTDERYEVVDQTDGWVQIPTGYLSADYVKLEYSMNEARKLDLKAMVFNYYKNIGISDVDNYLNVREEPSENGKIIAKMPSKAAGNILETTDDGWYKIQSGKVTGYVKSDFILTGQAAKDEAMQVAELMAVVNTDMLNARTEPSTDAKIWTQISNNEKYPVLKQIDGWVEIELEENSSAFVSTDYIDVRYALPEAIKFSPLEEKANAQSSLRTQIVNYALQFLGNPYVWGGTSLTKGADCSGFTMAIYGKFGVGLPHYSGSQAGMGKAVKSGEMKPGDLLFYASSGGKINHVAMYIGNGQIVHAASRRSGIKISTWNYRTPVKIRNMVGD</sequence>
<dbReference type="Gene3D" id="2.30.30.40">
    <property type="entry name" value="SH3 Domains"/>
    <property type="match status" value="4"/>
</dbReference>
<dbReference type="PROSITE" id="PS51781">
    <property type="entry name" value="SH3B"/>
    <property type="match status" value="3"/>
</dbReference>
<evidence type="ECO:0000256" key="5">
    <source>
        <dbReference type="SAM" id="MobiDB-lite"/>
    </source>
</evidence>
<dbReference type="OrthoDB" id="9808890at2"/>
<dbReference type="Proteomes" id="UP000260680">
    <property type="component" value="Unassembled WGS sequence"/>
</dbReference>
<dbReference type="PANTHER" id="PTHR34408">
    <property type="entry name" value="FAMILY PROTEIN, PUTATIVE-RELATED"/>
    <property type="match status" value="1"/>
</dbReference>
<dbReference type="InterPro" id="IPR052354">
    <property type="entry name" value="Cell_Wall_Dynamics_Protein"/>
</dbReference>
<dbReference type="SUPFAM" id="SSF54001">
    <property type="entry name" value="Cysteine proteinases"/>
    <property type="match status" value="1"/>
</dbReference>
<organism evidence="8 9">
    <name type="scientific">Lacrimispora amygdalina</name>
    <dbReference type="NCBI Taxonomy" id="253257"/>
    <lineage>
        <taxon>Bacteria</taxon>
        <taxon>Bacillati</taxon>
        <taxon>Bacillota</taxon>
        <taxon>Clostridia</taxon>
        <taxon>Lachnospirales</taxon>
        <taxon>Lachnospiraceae</taxon>
        <taxon>Lacrimispora</taxon>
    </lineage>
</organism>
<dbReference type="InterPro" id="IPR003646">
    <property type="entry name" value="SH3-like_bac-type"/>
</dbReference>
<dbReference type="InterPro" id="IPR038765">
    <property type="entry name" value="Papain-like_cys_pep_sf"/>
</dbReference>
<evidence type="ECO:0000256" key="3">
    <source>
        <dbReference type="ARBA" id="ARBA00022801"/>
    </source>
</evidence>
<evidence type="ECO:0000313" key="8">
    <source>
        <dbReference type="EMBL" id="RFZ80536.1"/>
    </source>
</evidence>
<dbReference type="AlphaFoldDB" id="A0A3E2NHP7"/>
<keyword evidence="2" id="KW-0645">Protease</keyword>
<dbReference type="Pfam" id="PF08239">
    <property type="entry name" value="SH3_3"/>
    <property type="match status" value="4"/>
</dbReference>
<dbReference type="PANTHER" id="PTHR34408:SF1">
    <property type="entry name" value="GLYCOSYL HYDROLASE FAMILY 19 DOMAIN-CONTAINING PROTEIN HI_1415"/>
    <property type="match status" value="1"/>
</dbReference>
<evidence type="ECO:0000313" key="9">
    <source>
        <dbReference type="Proteomes" id="UP000260680"/>
    </source>
</evidence>
<dbReference type="Pfam" id="PF00877">
    <property type="entry name" value="NLPC_P60"/>
    <property type="match status" value="1"/>
</dbReference>
<accession>A0A3E2NHP7</accession>
<comment type="caution">
    <text evidence="8">The sequence shown here is derived from an EMBL/GenBank/DDBJ whole genome shotgun (WGS) entry which is preliminary data.</text>
</comment>
<gene>
    <name evidence="8" type="ORF">DS742_03125</name>
</gene>
<evidence type="ECO:0000259" key="7">
    <source>
        <dbReference type="PROSITE" id="PS51935"/>
    </source>
</evidence>
<feature type="domain" description="NlpC/P60" evidence="7">
    <location>
        <begin position="418"/>
        <end position="539"/>
    </location>
</feature>
<dbReference type="InterPro" id="IPR000064">
    <property type="entry name" value="NLP_P60_dom"/>
</dbReference>
<feature type="domain" description="SH3b" evidence="6">
    <location>
        <begin position="261"/>
        <end position="325"/>
    </location>
</feature>
<dbReference type="GO" id="GO:0006508">
    <property type="term" value="P:proteolysis"/>
    <property type="evidence" value="ECO:0007669"/>
    <property type="project" value="UniProtKB-KW"/>
</dbReference>
<dbReference type="Gene3D" id="3.90.1720.10">
    <property type="entry name" value="endopeptidase domain like (from Nostoc punctiforme)"/>
    <property type="match status" value="1"/>
</dbReference>
<feature type="region of interest" description="Disordered" evidence="5">
    <location>
        <begin position="60"/>
        <end position="95"/>
    </location>
</feature>
<keyword evidence="4" id="KW-0788">Thiol protease</keyword>
<dbReference type="EMBL" id="QOHO01000011">
    <property type="protein sequence ID" value="RFZ80536.1"/>
    <property type="molecule type" value="Genomic_DNA"/>
</dbReference>
<reference evidence="8 9" key="1">
    <citation type="submission" date="2018-07" db="EMBL/GenBank/DDBJ databases">
        <title>New species, Clostridium PI-S10-A1B.</title>
        <authorList>
            <person name="Krishna G."/>
            <person name="Summeta K."/>
            <person name="Shikha S."/>
            <person name="Prabhu P.B."/>
            <person name="Suresh K."/>
        </authorList>
    </citation>
    <scope>NUCLEOTIDE SEQUENCE [LARGE SCALE GENOMIC DNA]</scope>
    <source>
        <strain evidence="8 9">PI-S10-A1B</strain>
    </source>
</reference>
<feature type="domain" description="SH3b" evidence="6">
    <location>
        <begin position="109"/>
        <end position="173"/>
    </location>
</feature>